<evidence type="ECO:0000256" key="3">
    <source>
        <dbReference type="ARBA" id="ARBA00022574"/>
    </source>
</evidence>
<evidence type="ECO:0000256" key="6">
    <source>
        <dbReference type="SAM" id="MobiDB-lite"/>
    </source>
</evidence>
<keyword evidence="2" id="KW-0698">rRNA processing</keyword>
<dbReference type="PANTHER" id="PTHR18359">
    <property type="entry name" value="WD-REPEAT PROTEIN-RELATED"/>
    <property type="match status" value="1"/>
</dbReference>
<organism evidence="7 8">
    <name type="scientific">Plasmodium gaboni</name>
    <dbReference type="NCBI Taxonomy" id="647221"/>
    <lineage>
        <taxon>Eukaryota</taxon>
        <taxon>Sar</taxon>
        <taxon>Alveolata</taxon>
        <taxon>Apicomplexa</taxon>
        <taxon>Aconoidasida</taxon>
        <taxon>Haemosporida</taxon>
        <taxon>Plasmodiidae</taxon>
        <taxon>Plasmodium</taxon>
        <taxon>Plasmodium (Laverania)</taxon>
    </lineage>
</organism>
<evidence type="ECO:0000256" key="4">
    <source>
        <dbReference type="ARBA" id="ARBA00022737"/>
    </source>
</evidence>
<proteinExistence type="predicted"/>
<evidence type="ECO:0000313" key="8">
    <source>
        <dbReference type="Proteomes" id="UP000831156"/>
    </source>
</evidence>
<evidence type="ECO:0000256" key="5">
    <source>
        <dbReference type="ARBA" id="ARBA00023242"/>
    </source>
</evidence>
<feature type="region of interest" description="Disordered" evidence="6">
    <location>
        <begin position="53"/>
        <end position="77"/>
    </location>
</feature>
<comment type="subcellular location">
    <subcellularLocation>
        <location evidence="1">Nucleus</location>
        <location evidence="1">Nucleolus</location>
    </subcellularLocation>
</comment>
<evidence type="ECO:0000256" key="2">
    <source>
        <dbReference type="ARBA" id="ARBA00022552"/>
    </source>
</evidence>
<sequence>MHNNNHIFEDDDIILTDRFLSDESDQNEYHEIEKKKHIKQNKQNIENISNDSSVLSNHHFNKNVGMKRNNSIFNNEENKKKKYLTNNYHMEHKNISSLKDNSNEFNCNKNNYSNTRYDNNVTGNYFDFDNYYVSNIDNTNNRENGIFKYDEKNIEIDGKYKKNNKRLKRSTRVWHDSDDDVDDKNENLDSTGNYLNEDNLHSDDSNEFNYLDEKEDENLVKNKEAHDNIFEEYIDENVHMENFSLNNNEGAISQIQADDIYIFDDEKIDMHIQKKKKWNKKNDNNIFLKYFLQKFTMHQIEDKKLKQLVCLPKSNLIFPVYNLNLYMLKYEDNSLNISKKISFKRKIKYVQEYKDNLYILSYDNFLRNYNLEKGVVYKNRIHYDKLDISLPREIKFVDKNTDDENNTSSSYLFSLSFQNSGKINVYDSRSYDIVKTFEMTNKYVGMNFHKKSNSLFALDEKGYLYNWCLNTNKLINKLVDNYSIFPSCLNIYNDYLVTGSCNGFLNLFDINNLNTPIKSFKNLTLRVHDIIYNPSHNMLLYYTDIMKNGIKLIDLKTKYVYCNVPWFNINVKYNIYAANFFNNGNNLCFAVSNNSFYVYNIY</sequence>
<protein>
    <recommendedName>
        <fullName evidence="9">WD repeat-containing protein</fullName>
    </recommendedName>
</protein>
<dbReference type="Gene3D" id="2.130.10.10">
    <property type="entry name" value="YVTN repeat-like/Quinoprotein amine dehydrogenase"/>
    <property type="match status" value="1"/>
</dbReference>
<gene>
    <name evidence="7" type="ORF">PGABG01_1223200</name>
</gene>
<keyword evidence="4" id="KW-0677">Repeat</keyword>
<name>A0ABY1UR81_9APIC</name>
<dbReference type="InterPro" id="IPR036322">
    <property type="entry name" value="WD40_repeat_dom_sf"/>
</dbReference>
<evidence type="ECO:0008006" key="9">
    <source>
        <dbReference type="Google" id="ProtNLM"/>
    </source>
</evidence>
<keyword evidence="3" id="KW-0853">WD repeat</keyword>
<evidence type="ECO:0000256" key="1">
    <source>
        <dbReference type="ARBA" id="ARBA00004604"/>
    </source>
</evidence>
<dbReference type="Proteomes" id="UP000831156">
    <property type="component" value="Chromosome 12"/>
</dbReference>
<keyword evidence="8" id="KW-1185">Reference proteome</keyword>
<dbReference type="InterPro" id="IPR015943">
    <property type="entry name" value="WD40/YVTN_repeat-like_dom_sf"/>
</dbReference>
<dbReference type="SUPFAM" id="SSF50978">
    <property type="entry name" value="WD40 repeat-like"/>
    <property type="match status" value="1"/>
</dbReference>
<feature type="region of interest" description="Disordered" evidence="6">
    <location>
        <begin position="176"/>
        <end position="203"/>
    </location>
</feature>
<dbReference type="InterPro" id="IPR045161">
    <property type="entry name" value="Utp18"/>
</dbReference>
<keyword evidence="5" id="KW-0539">Nucleus</keyword>
<dbReference type="PANTHER" id="PTHR18359:SF0">
    <property type="entry name" value="U3 SMALL NUCLEOLAR RNA-ASSOCIATED PROTEIN 18 HOMOLOG"/>
    <property type="match status" value="1"/>
</dbReference>
<reference evidence="7" key="1">
    <citation type="submission" date="2016-09" db="EMBL/GenBank/DDBJ databases">
        <authorList>
            <consortium name="Pathogen Informatics"/>
            <person name="Sun Q."/>
            <person name="Inoue M."/>
        </authorList>
    </citation>
    <scope>NUCLEOTIDE SEQUENCE</scope>
</reference>
<evidence type="ECO:0000313" key="7">
    <source>
        <dbReference type="EMBL" id="SOV16375.1"/>
    </source>
</evidence>
<accession>A0ABY1UR81</accession>
<dbReference type="EMBL" id="LT969435">
    <property type="protein sequence ID" value="SOV16375.1"/>
    <property type="molecule type" value="Genomic_DNA"/>
</dbReference>